<organism evidence="1 2">
    <name type="scientific">Penicillium capsulatum</name>
    <dbReference type="NCBI Taxonomy" id="69766"/>
    <lineage>
        <taxon>Eukaryota</taxon>
        <taxon>Fungi</taxon>
        <taxon>Dikarya</taxon>
        <taxon>Ascomycota</taxon>
        <taxon>Pezizomycotina</taxon>
        <taxon>Eurotiomycetes</taxon>
        <taxon>Eurotiomycetidae</taxon>
        <taxon>Eurotiales</taxon>
        <taxon>Aspergillaceae</taxon>
        <taxon>Penicillium</taxon>
    </lineage>
</organism>
<reference evidence="1" key="2">
    <citation type="journal article" date="2023" name="IMA Fungus">
        <title>Comparative genomic study of the Penicillium genus elucidates a diverse pangenome and 15 lateral gene transfer events.</title>
        <authorList>
            <person name="Petersen C."/>
            <person name="Sorensen T."/>
            <person name="Nielsen M.R."/>
            <person name="Sondergaard T.E."/>
            <person name="Sorensen J.L."/>
            <person name="Fitzpatrick D.A."/>
            <person name="Frisvad J.C."/>
            <person name="Nielsen K.L."/>
        </authorList>
    </citation>
    <scope>NUCLEOTIDE SEQUENCE</scope>
    <source>
        <strain evidence="1">IBT 21917</strain>
    </source>
</reference>
<dbReference type="Proteomes" id="UP001146351">
    <property type="component" value="Unassembled WGS sequence"/>
</dbReference>
<dbReference type="PANTHER" id="PTHR38791">
    <property type="entry name" value="ZN(II)2CYS6 TRANSCRIPTION FACTOR (EUROFUNG)-RELATED-RELATED"/>
    <property type="match status" value="1"/>
</dbReference>
<dbReference type="InterPro" id="IPR053175">
    <property type="entry name" value="DHMBA_Reg_Transcription_Factor"/>
</dbReference>
<keyword evidence="2" id="KW-1185">Reference proteome</keyword>
<dbReference type="PANTHER" id="PTHR38791:SF5">
    <property type="entry name" value="TRANSCRIPTION FACTOR DBAG-RELATED"/>
    <property type="match status" value="1"/>
</dbReference>
<reference evidence="1" key="1">
    <citation type="submission" date="2022-11" db="EMBL/GenBank/DDBJ databases">
        <authorList>
            <person name="Petersen C."/>
        </authorList>
    </citation>
    <scope>NUCLEOTIDE SEQUENCE</scope>
    <source>
        <strain evidence="1">IBT 21917</strain>
    </source>
</reference>
<protein>
    <submittedName>
        <fullName evidence="1">Uncharacterized protein</fullName>
    </submittedName>
</protein>
<comment type="caution">
    <text evidence="1">The sequence shown here is derived from an EMBL/GenBank/DDBJ whole genome shotgun (WGS) entry which is preliminary data.</text>
</comment>
<gene>
    <name evidence="1" type="ORF">N7492_005321</name>
</gene>
<name>A0A9W9IBR3_9EURO</name>
<evidence type="ECO:0000313" key="2">
    <source>
        <dbReference type="Proteomes" id="UP001146351"/>
    </source>
</evidence>
<sequence>MFLNENDKTARRSAAAKSKTEARRKLLDILAELPETSSNRLPPLPTAGTPRRGPVVVLVPAMPPTVPHSDDERGLKFFFHRFVTAVSGVQGSSYDLESAPLLKTIPVEAPLRNAVVSIGLGALSNVTMDRTLMALAREKYLAAINVVRGAVENPGKANSFQIFKVIVMLSLYEMVCCSPDQIDAWTVHVDGVVALLKQATFGLSLKATDPRGRIQFYLITVVRYFMAPGVLSPDIKDWSPDDFPSSETDLQPAIQLVDMLVRFMKFHSSLSFNLDTDNQNVIQFASSLDDEMEIWERNLPEKWIFVVKESGDLQHTFNGKYVLYNDLWVSRDLNYYHWGRLMLNELILEHLAKNQYPTLGHLKQRQQAMETVSRMATAICAGAASQMGGIGCGAPVKSRTRVPPLNGVFMLLFPLTLAGSAAGAPDEVQAWVIKTFEKIGLTMGIQRALVLIPKLEQDRARKRRQLNME</sequence>
<proteinExistence type="predicted"/>
<dbReference type="EMBL" id="JAPQKO010000003">
    <property type="protein sequence ID" value="KAJ5172728.1"/>
    <property type="molecule type" value="Genomic_DNA"/>
</dbReference>
<dbReference type="AlphaFoldDB" id="A0A9W9IBR3"/>
<accession>A0A9W9IBR3</accession>
<dbReference type="OrthoDB" id="5280547at2759"/>
<evidence type="ECO:0000313" key="1">
    <source>
        <dbReference type="EMBL" id="KAJ5172728.1"/>
    </source>
</evidence>